<dbReference type="Proteomes" id="UP000076871">
    <property type="component" value="Unassembled WGS sequence"/>
</dbReference>
<evidence type="ECO:0000256" key="5">
    <source>
        <dbReference type="SAM" id="Coils"/>
    </source>
</evidence>
<dbReference type="GeneID" id="63821441"/>
<accession>A0A165E868</accession>
<proteinExistence type="predicted"/>
<feature type="domain" description="RING-type" evidence="7">
    <location>
        <begin position="132"/>
        <end position="174"/>
    </location>
</feature>
<evidence type="ECO:0000313" key="8">
    <source>
        <dbReference type="EMBL" id="KZT06434.1"/>
    </source>
</evidence>
<dbReference type="STRING" id="1314785.A0A165E868"/>
<evidence type="ECO:0000256" key="2">
    <source>
        <dbReference type="ARBA" id="ARBA00022771"/>
    </source>
</evidence>
<evidence type="ECO:0000256" key="1">
    <source>
        <dbReference type="ARBA" id="ARBA00022723"/>
    </source>
</evidence>
<evidence type="ECO:0000256" key="3">
    <source>
        <dbReference type="ARBA" id="ARBA00022833"/>
    </source>
</evidence>
<dbReference type="SMART" id="SM00184">
    <property type="entry name" value="RING"/>
    <property type="match status" value="1"/>
</dbReference>
<dbReference type="Pfam" id="PF13639">
    <property type="entry name" value="zf-RING_2"/>
    <property type="match status" value="1"/>
</dbReference>
<dbReference type="GO" id="GO:0008270">
    <property type="term" value="F:zinc ion binding"/>
    <property type="evidence" value="ECO:0007669"/>
    <property type="project" value="UniProtKB-KW"/>
</dbReference>
<keyword evidence="3" id="KW-0862">Zinc</keyword>
<evidence type="ECO:0000256" key="4">
    <source>
        <dbReference type="PROSITE-ProRule" id="PRU00175"/>
    </source>
</evidence>
<evidence type="ECO:0000313" key="9">
    <source>
        <dbReference type="Proteomes" id="UP000076871"/>
    </source>
</evidence>
<dbReference type="OrthoDB" id="1923159at2759"/>
<dbReference type="InterPro" id="IPR013083">
    <property type="entry name" value="Znf_RING/FYVE/PHD"/>
</dbReference>
<dbReference type="InterPro" id="IPR017907">
    <property type="entry name" value="Znf_RING_CS"/>
</dbReference>
<feature type="region of interest" description="Disordered" evidence="6">
    <location>
        <begin position="207"/>
        <end position="233"/>
    </location>
</feature>
<dbReference type="PROSITE" id="PS50089">
    <property type="entry name" value="ZF_RING_2"/>
    <property type="match status" value="1"/>
</dbReference>
<feature type="coiled-coil region" evidence="5">
    <location>
        <begin position="1"/>
        <end position="98"/>
    </location>
</feature>
<keyword evidence="5" id="KW-0175">Coiled coil</keyword>
<dbReference type="SUPFAM" id="SSF57850">
    <property type="entry name" value="RING/U-box"/>
    <property type="match status" value="1"/>
</dbReference>
<dbReference type="Gene3D" id="3.30.40.10">
    <property type="entry name" value="Zinc/RING finger domain, C3HC4 (zinc finger)"/>
    <property type="match status" value="1"/>
</dbReference>
<keyword evidence="1" id="KW-0479">Metal-binding</keyword>
<dbReference type="EMBL" id="KV427624">
    <property type="protein sequence ID" value="KZT06434.1"/>
    <property type="molecule type" value="Genomic_DNA"/>
</dbReference>
<gene>
    <name evidence="8" type="ORF">LAESUDRAFT_653343</name>
</gene>
<dbReference type="AlphaFoldDB" id="A0A165E868"/>
<dbReference type="InterPro" id="IPR001841">
    <property type="entry name" value="Znf_RING"/>
</dbReference>
<dbReference type="InParanoid" id="A0A165E868"/>
<dbReference type="PROSITE" id="PS00518">
    <property type="entry name" value="ZF_RING_1"/>
    <property type="match status" value="1"/>
</dbReference>
<organism evidence="8 9">
    <name type="scientific">Laetiporus sulphureus 93-53</name>
    <dbReference type="NCBI Taxonomy" id="1314785"/>
    <lineage>
        <taxon>Eukaryota</taxon>
        <taxon>Fungi</taxon>
        <taxon>Dikarya</taxon>
        <taxon>Basidiomycota</taxon>
        <taxon>Agaricomycotina</taxon>
        <taxon>Agaricomycetes</taxon>
        <taxon>Polyporales</taxon>
        <taxon>Laetiporus</taxon>
    </lineage>
</organism>
<sequence length="233" mass="26559">LSKALKGARNLQKEIASLRRRNAGLEKTLESIEQAEDASVQPKRGKKGGPTVARLQVEVGRLNERVRMLQKEKQRDRRKIEKLRIREAQADATELQDDAEFEVGDSAYRMRKLLRHFHDIMVSSSIEENEECPICLEKLTIQQCSSLACEHTICNECVSRISTASEVVTCPQCRAPCPRNEIEVLQYTASEQWDALLEVAKAWAKMDRRREADTSEEEAEEEFIDDGQPDDEG</sequence>
<name>A0A165E868_9APHY</name>
<keyword evidence="9" id="KW-1185">Reference proteome</keyword>
<reference evidence="8 9" key="1">
    <citation type="journal article" date="2016" name="Mol. Biol. Evol.">
        <title>Comparative Genomics of Early-Diverging Mushroom-Forming Fungi Provides Insights into the Origins of Lignocellulose Decay Capabilities.</title>
        <authorList>
            <person name="Nagy L.G."/>
            <person name="Riley R."/>
            <person name="Tritt A."/>
            <person name="Adam C."/>
            <person name="Daum C."/>
            <person name="Floudas D."/>
            <person name="Sun H."/>
            <person name="Yadav J.S."/>
            <person name="Pangilinan J."/>
            <person name="Larsson K.H."/>
            <person name="Matsuura K."/>
            <person name="Barry K."/>
            <person name="Labutti K."/>
            <person name="Kuo R."/>
            <person name="Ohm R.A."/>
            <person name="Bhattacharya S.S."/>
            <person name="Shirouzu T."/>
            <person name="Yoshinaga Y."/>
            <person name="Martin F.M."/>
            <person name="Grigoriev I.V."/>
            <person name="Hibbett D.S."/>
        </authorList>
    </citation>
    <scope>NUCLEOTIDE SEQUENCE [LARGE SCALE GENOMIC DNA]</scope>
    <source>
        <strain evidence="8 9">93-53</strain>
    </source>
</reference>
<evidence type="ECO:0000256" key="6">
    <source>
        <dbReference type="SAM" id="MobiDB-lite"/>
    </source>
</evidence>
<feature type="non-terminal residue" evidence="8">
    <location>
        <position position="1"/>
    </location>
</feature>
<feature type="compositionally biased region" description="Acidic residues" evidence="6">
    <location>
        <begin position="214"/>
        <end position="233"/>
    </location>
</feature>
<keyword evidence="2 4" id="KW-0863">Zinc-finger</keyword>
<protein>
    <recommendedName>
        <fullName evidence="7">RING-type domain-containing protein</fullName>
    </recommendedName>
</protein>
<dbReference type="RefSeq" id="XP_040764174.1">
    <property type="nucleotide sequence ID" value="XM_040904411.1"/>
</dbReference>
<evidence type="ECO:0000259" key="7">
    <source>
        <dbReference type="PROSITE" id="PS50089"/>
    </source>
</evidence>